<dbReference type="Pfam" id="PF07714">
    <property type="entry name" value="PK_Tyr_Ser-Thr"/>
    <property type="match status" value="1"/>
</dbReference>
<dbReference type="AlphaFoldDB" id="A0A0C9WUR5"/>
<evidence type="ECO:0000259" key="1">
    <source>
        <dbReference type="PROSITE" id="PS50011"/>
    </source>
</evidence>
<dbReference type="InterPro" id="IPR001245">
    <property type="entry name" value="Ser-Thr/Tyr_kinase_cat_dom"/>
</dbReference>
<sequence>MGNLFSSRRAIQLSIVGSIALVGWGARAKIWRKKAVPSQATNLAPEWHNLVHRNYYGRRRLQMVPNSDRQNMLRDFILTPMRDSPNSVNKMRDYLGRREMPKHLHIAPEFVVDMEAYRAIVTPYYKNGDILEFVNKRPVSDGRKLQLIMQIAQGLAYLHSVGIVHGNLYPANILVTDDEDIVLTDAEVYTEVVKLMLLPSGRIRIPQSIVYKSHQELDGEEVPTKSADVYAFASTCYAIITGRAPFSEIANPYQRILKIAQDGHTRLPKPSSTSPTLWALLMECWLAGPTERPTMGEVVYSLGRANPNRRSLLIDES</sequence>
<reference evidence="3" key="2">
    <citation type="submission" date="2015-01" db="EMBL/GenBank/DDBJ databases">
        <title>Evolutionary Origins and Diversification of the Mycorrhizal Mutualists.</title>
        <authorList>
            <consortium name="DOE Joint Genome Institute"/>
            <consortium name="Mycorrhizal Genomics Consortium"/>
            <person name="Kohler A."/>
            <person name="Kuo A."/>
            <person name="Nagy L.G."/>
            <person name="Floudas D."/>
            <person name="Copeland A."/>
            <person name="Barry K.W."/>
            <person name="Cichocki N."/>
            <person name="Veneault-Fourrey C."/>
            <person name="LaButti K."/>
            <person name="Lindquist E.A."/>
            <person name="Lipzen A."/>
            <person name="Lundell T."/>
            <person name="Morin E."/>
            <person name="Murat C."/>
            <person name="Riley R."/>
            <person name="Ohm R."/>
            <person name="Sun H."/>
            <person name="Tunlid A."/>
            <person name="Henrissat B."/>
            <person name="Grigoriev I.V."/>
            <person name="Hibbett D.S."/>
            <person name="Martin F."/>
        </authorList>
    </citation>
    <scope>NUCLEOTIDE SEQUENCE [LARGE SCALE GENOMIC DNA]</scope>
    <source>
        <strain evidence="3">LaAM-08-1</strain>
    </source>
</reference>
<protein>
    <recommendedName>
        <fullName evidence="1">Protein kinase domain-containing protein</fullName>
    </recommendedName>
</protein>
<dbReference type="OrthoDB" id="5966500at2759"/>
<accession>A0A0C9WUR5</accession>
<dbReference type="InterPro" id="IPR000719">
    <property type="entry name" value="Prot_kinase_dom"/>
</dbReference>
<dbReference type="STRING" id="1095629.A0A0C9WUR5"/>
<dbReference type="HOGENOM" id="CLU_880190_0_0_1"/>
<dbReference type="InterPro" id="IPR051681">
    <property type="entry name" value="Ser/Thr_Kinases-Pseudokinases"/>
</dbReference>
<dbReference type="PANTHER" id="PTHR44329:SF214">
    <property type="entry name" value="PROTEIN KINASE DOMAIN-CONTAINING PROTEIN"/>
    <property type="match status" value="1"/>
</dbReference>
<dbReference type="EMBL" id="KN838734">
    <property type="protein sequence ID" value="KIJ96045.1"/>
    <property type="molecule type" value="Genomic_DNA"/>
</dbReference>
<gene>
    <name evidence="2" type="ORF">K443DRAFT_107828</name>
</gene>
<dbReference type="PANTHER" id="PTHR44329">
    <property type="entry name" value="SERINE/THREONINE-PROTEIN KINASE TNNI3K-RELATED"/>
    <property type="match status" value="1"/>
</dbReference>
<dbReference type="Proteomes" id="UP000054477">
    <property type="component" value="Unassembled WGS sequence"/>
</dbReference>
<dbReference type="InterPro" id="IPR011009">
    <property type="entry name" value="Kinase-like_dom_sf"/>
</dbReference>
<dbReference type="GO" id="GO:0005524">
    <property type="term" value="F:ATP binding"/>
    <property type="evidence" value="ECO:0007669"/>
    <property type="project" value="InterPro"/>
</dbReference>
<reference evidence="2 3" key="1">
    <citation type="submission" date="2014-04" db="EMBL/GenBank/DDBJ databases">
        <authorList>
            <consortium name="DOE Joint Genome Institute"/>
            <person name="Kuo A."/>
            <person name="Kohler A."/>
            <person name="Nagy L.G."/>
            <person name="Floudas D."/>
            <person name="Copeland A."/>
            <person name="Barry K.W."/>
            <person name="Cichocki N."/>
            <person name="Veneault-Fourrey C."/>
            <person name="LaButti K."/>
            <person name="Lindquist E.A."/>
            <person name="Lipzen A."/>
            <person name="Lundell T."/>
            <person name="Morin E."/>
            <person name="Murat C."/>
            <person name="Sun H."/>
            <person name="Tunlid A."/>
            <person name="Henrissat B."/>
            <person name="Grigoriev I.V."/>
            <person name="Hibbett D.S."/>
            <person name="Martin F."/>
            <person name="Nordberg H.P."/>
            <person name="Cantor M.N."/>
            <person name="Hua S.X."/>
        </authorList>
    </citation>
    <scope>NUCLEOTIDE SEQUENCE [LARGE SCALE GENOMIC DNA]</scope>
    <source>
        <strain evidence="2 3">LaAM-08-1</strain>
    </source>
</reference>
<feature type="domain" description="Protein kinase" evidence="1">
    <location>
        <begin position="16"/>
        <end position="313"/>
    </location>
</feature>
<dbReference type="SUPFAM" id="SSF56112">
    <property type="entry name" value="Protein kinase-like (PK-like)"/>
    <property type="match status" value="1"/>
</dbReference>
<dbReference type="PROSITE" id="PS50011">
    <property type="entry name" value="PROTEIN_KINASE_DOM"/>
    <property type="match status" value="1"/>
</dbReference>
<name>A0A0C9WUR5_9AGAR</name>
<proteinExistence type="predicted"/>
<evidence type="ECO:0000313" key="3">
    <source>
        <dbReference type="Proteomes" id="UP000054477"/>
    </source>
</evidence>
<evidence type="ECO:0000313" key="2">
    <source>
        <dbReference type="EMBL" id="KIJ96045.1"/>
    </source>
</evidence>
<dbReference type="Gene3D" id="1.10.510.10">
    <property type="entry name" value="Transferase(Phosphotransferase) domain 1"/>
    <property type="match status" value="1"/>
</dbReference>
<keyword evidence="3" id="KW-1185">Reference proteome</keyword>
<dbReference type="GO" id="GO:0004674">
    <property type="term" value="F:protein serine/threonine kinase activity"/>
    <property type="evidence" value="ECO:0007669"/>
    <property type="project" value="TreeGrafter"/>
</dbReference>
<organism evidence="2 3">
    <name type="scientific">Laccaria amethystina LaAM-08-1</name>
    <dbReference type="NCBI Taxonomy" id="1095629"/>
    <lineage>
        <taxon>Eukaryota</taxon>
        <taxon>Fungi</taxon>
        <taxon>Dikarya</taxon>
        <taxon>Basidiomycota</taxon>
        <taxon>Agaricomycotina</taxon>
        <taxon>Agaricomycetes</taxon>
        <taxon>Agaricomycetidae</taxon>
        <taxon>Agaricales</taxon>
        <taxon>Agaricineae</taxon>
        <taxon>Hydnangiaceae</taxon>
        <taxon>Laccaria</taxon>
    </lineage>
</organism>